<feature type="coiled-coil region" evidence="1">
    <location>
        <begin position="295"/>
        <end position="325"/>
    </location>
</feature>
<dbReference type="VEuPathDB" id="FungiDB:GVI51_H08019"/>
<dbReference type="InterPro" id="IPR036638">
    <property type="entry name" value="HLH_DNA-bd_sf"/>
</dbReference>
<dbReference type="GO" id="GO:0046983">
    <property type="term" value="F:protein dimerization activity"/>
    <property type="evidence" value="ECO:0007669"/>
    <property type="project" value="InterPro"/>
</dbReference>
<dbReference type="InterPro" id="IPR052099">
    <property type="entry name" value="Regulatory_TF_Diverse"/>
</dbReference>
<keyword evidence="1" id="KW-0175">Coiled coil</keyword>
<proteinExistence type="predicted"/>
<organism evidence="3 4">
    <name type="scientific">Candida glabrata</name>
    <name type="common">Yeast</name>
    <name type="synonym">Torulopsis glabrata</name>
    <dbReference type="NCBI Taxonomy" id="5478"/>
    <lineage>
        <taxon>Eukaryota</taxon>
        <taxon>Fungi</taxon>
        <taxon>Dikarya</taxon>
        <taxon>Ascomycota</taxon>
        <taxon>Saccharomycotina</taxon>
        <taxon>Saccharomycetes</taxon>
        <taxon>Saccharomycetales</taxon>
        <taxon>Saccharomycetaceae</taxon>
        <taxon>Nakaseomyces</taxon>
    </lineage>
</organism>
<protein>
    <submittedName>
        <fullName evidence="3">Putative transcription factor HMS1</fullName>
    </submittedName>
</protein>
<accession>A0A0W0D8U0</accession>
<dbReference type="SUPFAM" id="SSF47459">
    <property type="entry name" value="HLH, helix-loop-helix DNA-binding domain"/>
    <property type="match status" value="1"/>
</dbReference>
<dbReference type="InterPro" id="IPR011598">
    <property type="entry name" value="bHLH_dom"/>
</dbReference>
<dbReference type="VEuPathDB" id="FungiDB:B1J91_H08107g"/>
<dbReference type="AlphaFoldDB" id="A0A0W0D8U0"/>
<dbReference type="Proteomes" id="UP000054886">
    <property type="component" value="Unassembled WGS sequence"/>
</dbReference>
<dbReference type="Pfam" id="PF00010">
    <property type="entry name" value="HLH"/>
    <property type="match status" value="1"/>
</dbReference>
<reference evidence="3 4" key="1">
    <citation type="submission" date="2015-10" db="EMBL/GenBank/DDBJ databases">
        <title>Draft genomes sequences of Candida glabrata isolates 1A, 1B, 2A, 2B, 3A and 3B.</title>
        <authorList>
            <person name="Haavelsrud O.E."/>
            <person name="Gaustad P."/>
        </authorList>
    </citation>
    <scope>NUCLEOTIDE SEQUENCE [LARGE SCALE GENOMIC DNA]</scope>
    <source>
        <strain evidence="3">910700640</strain>
    </source>
</reference>
<comment type="caution">
    <text evidence="3">The sequence shown here is derived from an EMBL/GenBank/DDBJ whole genome shotgun (WGS) entry which is preliminary data.</text>
</comment>
<dbReference type="Gene3D" id="4.10.280.10">
    <property type="entry name" value="Helix-loop-helix DNA-binding domain"/>
    <property type="match status" value="1"/>
</dbReference>
<dbReference type="SMART" id="SM00353">
    <property type="entry name" value="HLH"/>
    <property type="match status" value="1"/>
</dbReference>
<dbReference type="VEuPathDB" id="FungiDB:GWK60_H08085"/>
<sequence>MKFHKQIKPILSTQENFDNIQLFSSQEAVNQMNMVIPLFPDQSDELRSGNGDSEQNWRNQGDVHIDHSVPCSLNEDWIDCKSDGESQQSVSSFGNTCTTGSEPKHFESATSSMQTSSQFMNEKHSFIDEQPFPSFTEPADIESRMEKAFDSLISENVLTITDEKRDKNTSTQCVSTKESVIDKNQHIPFCVSRTMGKNKNGLMGANMHVLDVRNDKYCKKNTKTQTPKGSKRALHSIVEKKYRTNINERLAELKNTVPTIRYTYKKLCNIPLTEADHRQLNGMEPARKLNKASILHKATEYIKFLENENSDLKAENARLQNIINLSFNLQQRITPLNM</sequence>
<evidence type="ECO:0000313" key="4">
    <source>
        <dbReference type="Proteomes" id="UP000054886"/>
    </source>
</evidence>
<evidence type="ECO:0000256" key="1">
    <source>
        <dbReference type="SAM" id="Coils"/>
    </source>
</evidence>
<dbReference type="PANTHER" id="PTHR47336:SF2">
    <property type="entry name" value="TRANSCRIPTION FACTOR HMS1-RELATED"/>
    <property type="match status" value="1"/>
</dbReference>
<dbReference type="EMBL" id="LLZZ01000116">
    <property type="protein sequence ID" value="KTB04729.1"/>
    <property type="molecule type" value="Genomic_DNA"/>
</dbReference>
<dbReference type="PROSITE" id="PS50888">
    <property type="entry name" value="BHLH"/>
    <property type="match status" value="1"/>
</dbReference>
<evidence type="ECO:0000259" key="2">
    <source>
        <dbReference type="PROSITE" id="PS50888"/>
    </source>
</evidence>
<name>A0A0W0D8U0_CANGB</name>
<dbReference type="PANTHER" id="PTHR47336">
    <property type="entry name" value="TRANSCRIPTION FACTOR HMS1-RELATED"/>
    <property type="match status" value="1"/>
</dbReference>
<dbReference type="VEuPathDB" id="FungiDB:CAGL0H08107g"/>
<evidence type="ECO:0000313" key="3">
    <source>
        <dbReference type="EMBL" id="KTB04729.1"/>
    </source>
</evidence>
<feature type="domain" description="BHLH" evidence="2">
    <location>
        <begin position="230"/>
        <end position="305"/>
    </location>
</feature>
<gene>
    <name evidence="3" type="ORF">AO440_002244</name>
</gene>